<evidence type="ECO:0000313" key="3">
    <source>
        <dbReference type="Proteomes" id="UP000297777"/>
    </source>
</evidence>
<dbReference type="AlphaFoldDB" id="A0A4Z1F4L4"/>
<keyword evidence="3" id="KW-1185">Reference proteome</keyword>
<accession>A0A4Z1F4L4</accession>
<name>A0A4Z1F4L4_9HELO</name>
<evidence type="ECO:0000256" key="1">
    <source>
        <dbReference type="SAM" id="MobiDB-lite"/>
    </source>
</evidence>
<evidence type="ECO:0000313" key="2">
    <source>
        <dbReference type="EMBL" id="TGO18498.1"/>
    </source>
</evidence>
<organism evidence="2 3">
    <name type="scientific">Botrytis tulipae</name>
    <dbReference type="NCBI Taxonomy" id="87230"/>
    <lineage>
        <taxon>Eukaryota</taxon>
        <taxon>Fungi</taxon>
        <taxon>Dikarya</taxon>
        <taxon>Ascomycota</taxon>
        <taxon>Pezizomycotina</taxon>
        <taxon>Leotiomycetes</taxon>
        <taxon>Helotiales</taxon>
        <taxon>Sclerotiniaceae</taxon>
        <taxon>Botrytis</taxon>
    </lineage>
</organism>
<protein>
    <submittedName>
        <fullName evidence="2">Uncharacterized protein</fullName>
    </submittedName>
</protein>
<dbReference type="EMBL" id="PQXH01000009">
    <property type="protein sequence ID" value="TGO18498.1"/>
    <property type="molecule type" value="Genomic_DNA"/>
</dbReference>
<feature type="compositionally biased region" description="Polar residues" evidence="1">
    <location>
        <begin position="122"/>
        <end position="131"/>
    </location>
</feature>
<comment type="caution">
    <text evidence="2">The sequence shown here is derived from an EMBL/GenBank/DDBJ whole genome shotgun (WGS) entry which is preliminary data.</text>
</comment>
<reference evidence="2 3" key="1">
    <citation type="submission" date="2017-12" db="EMBL/GenBank/DDBJ databases">
        <title>Comparative genomics of Botrytis spp.</title>
        <authorList>
            <person name="Valero-Jimenez C.A."/>
            <person name="Tapia P."/>
            <person name="Veloso J."/>
            <person name="Silva-Moreno E."/>
            <person name="Staats M."/>
            <person name="Valdes J.H."/>
            <person name="Van Kan J.A.L."/>
        </authorList>
    </citation>
    <scope>NUCLEOTIDE SEQUENCE [LARGE SCALE GENOMIC DNA]</scope>
    <source>
        <strain evidence="2 3">Bt9001</strain>
    </source>
</reference>
<feature type="region of interest" description="Disordered" evidence="1">
    <location>
        <begin position="108"/>
        <end position="131"/>
    </location>
</feature>
<dbReference type="Proteomes" id="UP000297777">
    <property type="component" value="Unassembled WGS sequence"/>
</dbReference>
<gene>
    <name evidence="2" type="ORF">BTUL_0009g00160</name>
</gene>
<proteinExistence type="predicted"/>
<sequence length="131" mass="14666">MENQGDILRSKTALGGISGALLSEIMEYCCRSKEDSYITDQIKIEEDSSKSSSIEPSILPRQCQPIANNKSEEVLNLDLVDNEITFPPHPPHRNSMAAIPPHQPYVNLNFGQHRLDPGTGNFYPQPQQTKF</sequence>